<evidence type="ECO:0000256" key="6">
    <source>
        <dbReference type="ARBA" id="ARBA00023235"/>
    </source>
</evidence>
<dbReference type="GO" id="GO:0005737">
    <property type="term" value="C:cytoplasm"/>
    <property type="evidence" value="ECO:0007669"/>
    <property type="project" value="TreeGrafter"/>
</dbReference>
<dbReference type="PANTHER" id="PTHR13710:SF153">
    <property type="entry name" value="RECQ-LIKE DNA HELICASE BLM"/>
    <property type="match status" value="1"/>
</dbReference>
<dbReference type="Pfam" id="PF00270">
    <property type="entry name" value="DEAD"/>
    <property type="match status" value="1"/>
</dbReference>
<dbReference type="GO" id="GO:0000724">
    <property type="term" value="P:double-strand break repair via homologous recombination"/>
    <property type="evidence" value="ECO:0007669"/>
    <property type="project" value="TreeGrafter"/>
</dbReference>
<keyword evidence="2" id="KW-0547">Nucleotide-binding</keyword>
<evidence type="ECO:0000256" key="1">
    <source>
        <dbReference type="ARBA" id="ARBA00005446"/>
    </source>
</evidence>
<feature type="domain" description="Helicase C-terminal" evidence="11">
    <location>
        <begin position="319"/>
        <end position="467"/>
    </location>
</feature>
<accession>F0WE82</accession>
<dbReference type="GO" id="GO:0005634">
    <property type="term" value="C:nucleus"/>
    <property type="evidence" value="ECO:0007669"/>
    <property type="project" value="TreeGrafter"/>
</dbReference>
<dbReference type="InterPro" id="IPR001650">
    <property type="entry name" value="Helicase_C-like"/>
</dbReference>
<evidence type="ECO:0000256" key="3">
    <source>
        <dbReference type="ARBA" id="ARBA00022801"/>
    </source>
</evidence>
<dbReference type="Pfam" id="PF16124">
    <property type="entry name" value="RecQ_Zn_bind"/>
    <property type="match status" value="1"/>
</dbReference>
<keyword evidence="12" id="KW-0347">Helicase</keyword>
<feature type="domain" description="Helicase ATP-binding" evidence="10">
    <location>
        <begin position="86"/>
        <end position="266"/>
    </location>
</feature>
<dbReference type="GO" id="GO:0043138">
    <property type="term" value="F:3'-5' DNA helicase activity"/>
    <property type="evidence" value="ECO:0007669"/>
    <property type="project" value="UniProtKB-EC"/>
</dbReference>
<reference evidence="12" key="2">
    <citation type="submission" date="2011-02" db="EMBL/GenBank/DDBJ databases">
        <authorList>
            <person name="MacLean D."/>
        </authorList>
    </citation>
    <scope>NUCLEOTIDE SEQUENCE</scope>
</reference>
<dbReference type="EC" id="5.6.2.4" evidence="9"/>
<dbReference type="Gene3D" id="3.40.50.300">
    <property type="entry name" value="P-loop containing nucleotide triphosphate hydrolases"/>
    <property type="match status" value="2"/>
</dbReference>
<dbReference type="EMBL" id="FR824117">
    <property type="protein sequence ID" value="CCA19511.1"/>
    <property type="molecule type" value="Genomic_DNA"/>
</dbReference>
<reference evidence="12" key="1">
    <citation type="journal article" date="2011" name="PLoS Biol.">
        <title>Gene gain and loss during evolution of obligate parasitism in the white rust pathogen of Arabidopsis thaliana.</title>
        <authorList>
            <person name="Kemen E."/>
            <person name="Gardiner A."/>
            <person name="Schultz-Larsen T."/>
            <person name="Kemen A.C."/>
            <person name="Balmuth A.L."/>
            <person name="Robert-Seilaniantz A."/>
            <person name="Bailey K."/>
            <person name="Holub E."/>
            <person name="Studholme D.J."/>
            <person name="Maclean D."/>
            <person name="Jones J.D."/>
        </authorList>
    </citation>
    <scope>NUCLEOTIDE SEQUENCE</scope>
</reference>
<keyword evidence="4" id="KW-0067">ATP-binding</keyword>
<dbReference type="GO" id="GO:0003677">
    <property type="term" value="F:DNA binding"/>
    <property type="evidence" value="ECO:0007669"/>
    <property type="project" value="UniProtKB-KW"/>
</dbReference>
<gene>
    <name evidence="12" type="primary">AlNc14C72G4937</name>
    <name evidence="12" type="ORF">ALNC14_056540</name>
</gene>
<evidence type="ECO:0000256" key="9">
    <source>
        <dbReference type="ARBA" id="ARBA00034808"/>
    </source>
</evidence>
<comment type="catalytic activity">
    <reaction evidence="8">
        <text>Couples ATP hydrolysis with the unwinding of duplex DNA by translocating in the 3'-5' direction.</text>
        <dbReference type="EC" id="5.6.2.4"/>
    </reaction>
</comment>
<dbReference type="PROSITE" id="PS51194">
    <property type="entry name" value="HELICASE_CTER"/>
    <property type="match status" value="1"/>
</dbReference>
<proteinExistence type="inferred from homology"/>
<evidence type="ECO:0000256" key="7">
    <source>
        <dbReference type="ARBA" id="ARBA00023242"/>
    </source>
</evidence>
<evidence type="ECO:0000256" key="4">
    <source>
        <dbReference type="ARBA" id="ARBA00022840"/>
    </source>
</evidence>
<dbReference type="PROSITE" id="PS00690">
    <property type="entry name" value="DEAH_ATP_HELICASE"/>
    <property type="match status" value="1"/>
</dbReference>
<dbReference type="InterPro" id="IPR014001">
    <property type="entry name" value="Helicase_ATP-bd"/>
</dbReference>
<comment type="similarity">
    <text evidence="1">Belongs to the helicase family. RecQ subfamily.</text>
</comment>
<dbReference type="HOGENOM" id="CLU_001103_9_7_1"/>
<dbReference type="GO" id="GO:0016787">
    <property type="term" value="F:hydrolase activity"/>
    <property type="evidence" value="ECO:0007669"/>
    <property type="project" value="UniProtKB-KW"/>
</dbReference>
<keyword evidence="6" id="KW-0413">Isomerase</keyword>
<dbReference type="PROSITE" id="PS51192">
    <property type="entry name" value="HELICASE_ATP_BIND_1"/>
    <property type="match status" value="1"/>
</dbReference>
<name>F0WE82_9STRA</name>
<dbReference type="GO" id="GO:0009378">
    <property type="term" value="F:four-way junction helicase activity"/>
    <property type="evidence" value="ECO:0007669"/>
    <property type="project" value="TreeGrafter"/>
</dbReference>
<dbReference type="SMART" id="SM00487">
    <property type="entry name" value="DEXDc"/>
    <property type="match status" value="1"/>
</dbReference>
<dbReference type="PANTHER" id="PTHR13710">
    <property type="entry name" value="DNA HELICASE RECQ FAMILY MEMBER"/>
    <property type="match status" value="1"/>
</dbReference>
<evidence type="ECO:0000256" key="8">
    <source>
        <dbReference type="ARBA" id="ARBA00034617"/>
    </source>
</evidence>
<keyword evidence="7" id="KW-0539">Nucleus</keyword>
<dbReference type="InterPro" id="IPR002464">
    <property type="entry name" value="DNA/RNA_helicase_DEAH_CS"/>
</dbReference>
<evidence type="ECO:0000259" key="10">
    <source>
        <dbReference type="PROSITE" id="PS51192"/>
    </source>
</evidence>
<sequence length="580" mass="65893">MRIIMSLSSTKNFSLERLKQRSLLTVINEFRFRFHSTFLYRYASNVADSKVNTAKDSLLHRLPSTKWSKVKSLIPESLTYEQEASIMACMKGYSLFVHLPTGAGKSVIFQAPALLEPRAKATLVLSPLVALIHDQVSALRAKSIEAVQLIGSRHGFAKSKNHDENSLQKLLMNKRLIYTTPEFLLQNKDMRNWMENCINNQMLARIVLDEAHCLLEWGYDFRPAYLELAAWKRANCPEIPVSLLTATISHEGIGTLAELFDLVPTEPGLIENLMDEKECDDENESIENLSDKMILVQQVFDRTNLEIQVVHKHESSATNAAFIAKACEDRPTVVYCLTKRETEEAAMHLIRAGCRAGIYHAGMTAKRREYMRKQWMAGNVSIICATSAFGLGIDRSDVRVVVHYSLPLSLTAYYQQIGRAGRDGQPSLCVLFYDEADLSRANRVRQSPHDNSHHFGARLADNENAAQALDQVVSYCQNTNCRRATLFSHFGYAFNQDRCCRNCNCGRVTSVTPTFDFEEDEELPLLPRSQKTGHTTQKENKYHLEYLYNLFKQEAKRNLSPKIRPLSRKVIEVNCVVIVL</sequence>
<dbReference type="InterPro" id="IPR011545">
    <property type="entry name" value="DEAD/DEAH_box_helicase_dom"/>
</dbReference>
<protein>
    <recommendedName>
        <fullName evidence="9">DNA 3'-5' helicase</fullName>
        <ecNumber evidence="9">5.6.2.4</ecNumber>
    </recommendedName>
</protein>
<evidence type="ECO:0000259" key="11">
    <source>
        <dbReference type="PROSITE" id="PS51194"/>
    </source>
</evidence>
<dbReference type="InterPro" id="IPR027417">
    <property type="entry name" value="P-loop_NTPase"/>
</dbReference>
<dbReference type="GO" id="GO:0005694">
    <property type="term" value="C:chromosome"/>
    <property type="evidence" value="ECO:0007669"/>
    <property type="project" value="TreeGrafter"/>
</dbReference>
<evidence type="ECO:0000256" key="5">
    <source>
        <dbReference type="ARBA" id="ARBA00023125"/>
    </source>
</evidence>
<dbReference type="CDD" id="cd17920">
    <property type="entry name" value="DEXHc_RecQ"/>
    <property type="match status" value="1"/>
</dbReference>
<evidence type="ECO:0000313" key="12">
    <source>
        <dbReference type="EMBL" id="CCA19511.1"/>
    </source>
</evidence>
<dbReference type="GO" id="GO:0005524">
    <property type="term" value="F:ATP binding"/>
    <property type="evidence" value="ECO:0007669"/>
    <property type="project" value="UniProtKB-KW"/>
</dbReference>
<dbReference type="Pfam" id="PF00271">
    <property type="entry name" value="Helicase_C"/>
    <property type="match status" value="1"/>
</dbReference>
<keyword evidence="5" id="KW-0238">DNA-binding</keyword>
<evidence type="ECO:0000256" key="2">
    <source>
        <dbReference type="ARBA" id="ARBA00022741"/>
    </source>
</evidence>
<organism evidence="12">
    <name type="scientific">Albugo laibachii Nc14</name>
    <dbReference type="NCBI Taxonomy" id="890382"/>
    <lineage>
        <taxon>Eukaryota</taxon>
        <taxon>Sar</taxon>
        <taxon>Stramenopiles</taxon>
        <taxon>Oomycota</taxon>
        <taxon>Peronosporomycetes</taxon>
        <taxon>Albuginales</taxon>
        <taxon>Albuginaceae</taxon>
        <taxon>Albugo</taxon>
    </lineage>
</organism>
<dbReference type="InterPro" id="IPR032284">
    <property type="entry name" value="RecQ_Zn-bd"/>
</dbReference>
<keyword evidence="3" id="KW-0378">Hydrolase</keyword>
<dbReference type="AlphaFoldDB" id="F0WE82"/>
<dbReference type="SUPFAM" id="SSF52540">
    <property type="entry name" value="P-loop containing nucleoside triphosphate hydrolases"/>
    <property type="match status" value="1"/>
</dbReference>
<dbReference type="SMART" id="SM00490">
    <property type="entry name" value="HELICc"/>
    <property type="match status" value="1"/>
</dbReference>